<accession>E8KEH3</accession>
<evidence type="ECO:0000313" key="2">
    <source>
        <dbReference type="Proteomes" id="UP000005467"/>
    </source>
</evidence>
<evidence type="ECO:0000313" key="1">
    <source>
        <dbReference type="EMBL" id="EFX92719.1"/>
    </source>
</evidence>
<comment type="caution">
    <text evidence="1">The sequence shown here is derived from an EMBL/GenBank/DDBJ whole genome shotgun (WGS) entry which is preliminary data.</text>
</comment>
<keyword evidence="2" id="KW-1185">Reference proteome</keyword>
<dbReference type="HOGENOM" id="CLU_3021502_0_0_6"/>
<dbReference type="Proteomes" id="UP000005467">
    <property type="component" value="Unassembled WGS sequence"/>
</dbReference>
<protein>
    <submittedName>
        <fullName evidence="1">Uncharacterized protein</fullName>
    </submittedName>
</protein>
<sequence>MLYLLLFFVSDFGGFMAVEGASQLTSVVALLGAAIIAVPIFKRIGLGSVLGYLAG</sequence>
<name>E8KEH3_9PAST</name>
<proteinExistence type="predicted"/>
<dbReference type="EMBL" id="AEVG01000017">
    <property type="protein sequence ID" value="EFX92719.1"/>
    <property type="molecule type" value="Genomic_DNA"/>
</dbReference>
<reference evidence="1 2" key="1">
    <citation type="submission" date="2011-01" db="EMBL/GenBank/DDBJ databases">
        <authorList>
            <person name="Muzny D."/>
            <person name="Qin X."/>
            <person name="Deng J."/>
            <person name="Jiang H."/>
            <person name="Liu Y."/>
            <person name="Qu J."/>
            <person name="Song X.-Z."/>
            <person name="Zhang L."/>
            <person name="Thornton R."/>
            <person name="Coyle M."/>
            <person name="Francisco L."/>
            <person name="Jackson L."/>
            <person name="Javaid M."/>
            <person name="Korchina V."/>
            <person name="Kovar C."/>
            <person name="Mata R."/>
            <person name="Mathew T."/>
            <person name="Ngo R."/>
            <person name="Nguyen L."/>
            <person name="Nguyen N."/>
            <person name="Okwuonu G."/>
            <person name="Ongeri F."/>
            <person name="Pham C."/>
            <person name="Simmons D."/>
            <person name="Wilczek-Boney K."/>
            <person name="Hale W."/>
            <person name="Jakkamsetti A."/>
            <person name="Pham P."/>
            <person name="Ruth R."/>
            <person name="San Lucas F."/>
            <person name="Warren J."/>
            <person name="Zhang J."/>
            <person name="Zhao Z."/>
            <person name="Zhou C."/>
            <person name="Zhu D."/>
            <person name="Lee S."/>
            <person name="Bess C."/>
            <person name="Blankenburg K."/>
            <person name="Forbes L."/>
            <person name="Fu Q."/>
            <person name="Gubbala S."/>
            <person name="Hirani K."/>
            <person name="Jayaseelan J.C."/>
            <person name="Lara F."/>
            <person name="Munidasa M."/>
            <person name="Palculict T."/>
            <person name="Patil S."/>
            <person name="Pu L.-L."/>
            <person name="Saada N."/>
            <person name="Tang L."/>
            <person name="Weissenberger G."/>
            <person name="Zhu Y."/>
            <person name="Hemphill L."/>
            <person name="Shang Y."/>
            <person name="Youmans B."/>
            <person name="Ayvaz T."/>
            <person name="Ross M."/>
            <person name="Santibanez J."/>
            <person name="Aqrawi P."/>
            <person name="Gross S."/>
            <person name="Joshi V."/>
            <person name="Fowler G."/>
            <person name="Nazareth L."/>
            <person name="Reid J."/>
            <person name="Worley K."/>
            <person name="Petrosino J."/>
            <person name="Highlander S."/>
            <person name="Gibbs R."/>
        </authorList>
    </citation>
    <scope>NUCLEOTIDE SEQUENCE [LARGE SCALE GENOMIC DNA]</scope>
    <source>
        <strain evidence="1 2">ATCC 25976</strain>
    </source>
</reference>
<gene>
    <name evidence="1" type="ORF">HMPREF0027_0240</name>
</gene>
<dbReference type="AlphaFoldDB" id="E8KEH3"/>
<organism evidence="1 2">
    <name type="scientific">Actinobacillus ureae ATCC 25976</name>
    <dbReference type="NCBI Taxonomy" id="887324"/>
    <lineage>
        <taxon>Bacteria</taxon>
        <taxon>Pseudomonadati</taxon>
        <taxon>Pseudomonadota</taxon>
        <taxon>Gammaproteobacteria</taxon>
        <taxon>Pasteurellales</taxon>
        <taxon>Pasteurellaceae</taxon>
        <taxon>Actinobacillus</taxon>
    </lineage>
</organism>